<keyword evidence="2" id="KW-1185">Reference proteome</keyword>
<protein>
    <submittedName>
        <fullName evidence="1">Uncharacterized protein</fullName>
    </submittedName>
</protein>
<evidence type="ECO:0000313" key="1">
    <source>
        <dbReference type="EMBL" id="MBP3957170.1"/>
    </source>
</evidence>
<reference evidence="1 2" key="1">
    <citation type="submission" date="2021-04" db="EMBL/GenBank/DDBJ databases">
        <authorList>
            <person name="Ivanova A."/>
        </authorList>
    </citation>
    <scope>NUCLEOTIDE SEQUENCE [LARGE SCALE GENOMIC DNA]</scope>
    <source>
        <strain evidence="1 2">G18</strain>
    </source>
</reference>
<sequence length="95" mass="10081">MRTHAPVLVLDDLSFLDGGATAPDHVVWDAGAAQRLMDETDGTVAASGVPGTDPIIWSAAERCVGAQRRRDLAAVRAACRAIRDRVNDLSGTRRA</sequence>
<dbReference type="RefSeq" id="WP_210655977.1">
    <property type="nucleotide sequence ID" value="NZ_JAGKQQ010000001.1"/>
</dbReference>
<dbReference type="EMBL" id="JAGKQQ010000001">
    <property type="protein sequence ID" value="MBP3957170.1"/>
    <property type="molecule type" value="Genomic_DNA"/>
</dbReference>
<organism evidence="1 2">
    <name type="scientific">Gemmata palustris</name>
    <dbReference type="NCBI Taxonomy" id="2822762"/>
    <lineage>
        <taxon>Bacteria</taxon>
        <taxon>Pseudomonadati</taxon>
        <taxon>Planctomycetota</taxon>
        <taxon>Planctomycetia</taxon>
        <taxon>Gemmatales</taxon>
        <taxon>Gemmataceae</taxon>
        <taxon>Gemmata</taxon>
    </lineage>
</organism>
<gene>
    <name evidence="1" type="ORF">J8F10_18055</name>
</gene>
<accession>A0ABS5BV47</accession>
<comment type="caution">
    <text evidence="1">The sequence shown here is derived from an EMBL/GenBank/DDBJ whole genome shotgun (WGS) entry which is preliminary data.</text>
</comment>
<dbReference type="Proteomes" id="UP000676565">
    <property type="component" value="Unassembled WGS sequence"/>
</dbReference>
<name>A0ABS5BV47_9BACT</name>
<proteinExistence type="predicted"/>
<evidence type="ECO:0000313" key="2">
    <source>
        <dbReference type="Proteomes" id="UP000676565"/>
    </source>
</evidence>